<feature type="binding site" evidence="8">
    <location>
        <position position="173"/>
    </location>
    <ligand>
        <name>L-aspartate</name>
        <dbReference type="ChEBI" id="CHEBI:29991"/>
    </ligand>
</feature>
<reference evidence="10 11" key="1">
    <citation type="submission" date="2019-10" db="EMBL/GenBank/DDBJ databases">
        <title>Gracilibacillus salitolerans sp. nov., a moderate halophile isolated from a saline soil in northwest China.</title>
        <authorList>
            <person name="Gan L."/>
        </authorList>
    </citation>
    <scope>NUCLEOTIDE SEQUENCE [LARGE SCALE GENOMIC DNA]</scope>
    <source>
        <strain evidence="10 11">TP2-8</strain>
    </source>
</reference>
<comment type="catalytic activity">
    <reaction evidence="8">
        <text>tRNA(Asp) + L-aspartate + ATP = L-aspartyl-tRNA(Asp) + AMP + diphosphate</text>
        <dbReference type="Rhea" id="RHEA:19649"/>
        <dbReference type="Rhea" id="RHEA-COMP:9660"/>
        <dbReference type="Rhea" id="RHEA-COMP:9678"/>
        <dbReference type="ChEBI" id="CHEBI:29991"/>
        <dbReference type="ChEBI" id="CHEBI:30616"/>
        <dbReference type="ChEBI" id="CHEBI:33019"/>
        <dbReference type="ChEBI" id="CHEBI:78442"/>
        <dbReference type="ChEBI" id="CHEBI:78516"/>
        <dbReference type="ChEBI" id="CHEBI:456215"/>
        <dbReference type="EC" id="6.1.1.12"/>
    </reaction>
</comment>
<feature type="binding site" evidence="8">
    <location>
        <position position="219"/>
    </location>
    <ligand>
        <name>L-aspartate</name>
        <dbReference type="ChEBI" id="CHEBI:29991"/>
    </ligand>
</feature>
<dbReference type="InterPro" id="IPR029351">
    <property type="entry name" value="GAD_dom"/>
</dbReference>
<dbReference type="InterPro" id="IPR012340">
    <property type="entry name" value="NA-bd_OB-fold"/>
</dbReference>
<comment type="similarity">
    <text evidence="1 8">Belongs to the class-II aminoacyl-tRNA synthetase family. Type 1 subfamily.</text>
</comment>
<evidence type="ECO:0000256" key="7">
    <source>
        <dbReference type="ARBA" id="ARBA00023146"/>
    </source>
</evidence>
<dbReference type="Pfam" id="PF00152">
    <property type="entry name" value="tRNA-synt_2"/>
    <property type="match status" value="1"/>
</dbReference>
<dbReference type="PANTHER" id="PTHR22594:SF5">
    <property type="entry name" value="ASPARTATE--TRNA LIGASE, MITOCHONDRIAL"/>
    <property type="match status" value="1"/>
</dbReference>
<dbReference type="PANTHER" id="PTHR22594">
    <property type="entry name" value="ASPARTYL/LYSYL-TRNA SYNTHETASE"/>
    <property type="match status" value="1"/>
</dbReference>
<dbReference type="GO" id="GO:0140096">
    <property type="term" value="F:catalytic activity, acting on a protein"/>
    <property type="evidence" value="ECO:0007669"/>
    <property type="project" value="UniProtKB-ARBA"/>
</dbReference>
<evidence type="ECO:0000256" key="6">
    <source>
        <dbReference type="ARBA" id="ARBA00022917"/>
    </source>
</evidence>
<comment type="subcellular location">
    <subcellularLocation>
        <location evidence="8">Cytoplasm</location>
    </subcellularLocation>
</comment>
<feature type="domain" description="Aminoacyl-transfer RNA synthetases class-II family profile" evidence="9">
    <location>
        <begin position="140"/>
        <end position="554"/>
    </location>
</feature>
<keyword evidence="3 8" id="KW-0436">Ligase</keyword>
<feature type="binding site" evidence="8">
    <location>
        <position position="228"/>
    </location>
    <ligand>
        <name>ATP</name>
        <dbReference type="ChEBI" id="CHEBI:30616"/>
    </ligand>
</feature>
<dbReference type="Pfam" id="PF01336">
    <property type="entry name" value="tRNA_anti-codon"/>
    <property type="match status" value="1"/>
</dbReference>
<dbReference type="GO" id="GO:0005737">
    <property type="term" value="C:cytoplasm"/>
    <property type="evidence" value="ECO:0007669"/>
    <property type="project" value="UniProtKB-SubCell"/>
</dbReference>
<dbReference type="SUPFAM" id="SSF55681">
    <property type="entry name" value="Class II aaRS and biotin synthetases"/>
    <property type="match status" value="1"/>
</dbReference>
<protein>
    <recommendedName>
        <fullName evidence="8">Aspartate--tRNA ligase</fullName>
        <ecNumber evidence="8">6.1.1.12</ecNumber>
    </recommendedName>
    <alternativeName>
        <fullName evidence="8">Aspartyl-tRNA synthetase</fullName>
        <shortName evidence="8">AspRS</shortName>
    </alternativeName>
</protein>
<dbReference type="InterPro" id="IPR045864">
    <property type="entry name" value="aa-tRNA-synth_II/BPL/LPL"/>
</dbReference>
<sequence>MRTLAGTLRKDHVNQVVTLKGWVQKRRDLGEIIFIDLRDRSGVVQIVFNAENSKETHEVGDSVRSEYVIEVKGEVVERDAETVNSKIDTGDIEVIVSEIKVLNEAKTPPFTLTDDIDVSEDIRLKYRYLDLRREVMQETFKLRHQATQSIREFLNSEDFLEMETPMLTKSTPEGARDYLVPSRVHEGYFYALPQSPQLFKQLLMVAGFEKYYQFARCFRDEDLRADRQPEFTQIDIETSFMSMDDILEMTESMMKKVMKDVKGLDIETPFHRMPYDEAMERFGSDKPDVRFDMELVNLSEVVKDSGFKVFRQAVENGGKVSALNLKGKAELYSRKDLDNMTDFAKIYGAKGLAWLKVEEEALVGPIAKFFSEEEQAQFRSMLDAKPGDILFFVADKKQVVYDTLGALRLKLAKDHDLIDESKFEFLWVTDWPLLEYDEEEGRYHAAHHPFTMPFESDFDKLDTDPGAVRAQAYDLVLNGYELGGGSLRIYQRDMQNQMFEKLGFTKEEAESQFGFLLDALEYGAPPHGGIAFGFDRFIMLLAGRTNLRDTILFPKTASASDPMTEAPSPVDGKQLNELHLKLK</sequence>
<feature type="binding site" evidence="8">
    <location>
        <position position="447"/>
    </location>
    <ligand>
        <name>L-aspartate</name>
        <dbReference type="ChEBI" id="CHEBI:29991"/>
    </ligand>
</feature>
<dbReference type="InterPro" id="IPR004365">
    <property type="entry name" value="NA-bd_OB_tRNA"/>
</dbReference>
<dbReference type="NCBIfam" id="TIGR00459">
    <property type="entry name" value="aspS_bact"/>
    <property type="match status" value="1"/>
</dbReference>
<name>A0A6N7R1H3_9BACI</name>
<comment type="subunit">
    <text evidence="8">Homodimer.</text>
</comment>
<dbReference type="AlphaFoldDB" id="A0A6N7R1H3"/>
<dbReference type="GO" id="GO:0016740">
    <property type="term" value="F:transferase activity"/>
    <property type="evidence" value="ECO:0007669"/>
    <property type="project" value="UniProtKB-ARBA"/>
</dbReference>
<feature type="binding site" evidence="8">
    <location>
        <begin position="533"/>
        <end position="536"/>
    </location>
    <ligand>
        <name>ATP</name>
        <dbReference type="ChEBI" id="CHEBI:30616"/>
    </ligand>
</feature>
<dbReference type="GO" id="GO:0005524">
    <property type="term" value="F:ATP binding"/>
    <property type="evidence" value="ECO:0007669"/>
    <property type="project" value="UniProtKB-UniRule"/>
</dbReference>
<dbReference type="PRINTS" id="PR01042">
    <property type="entry name" value="TRNASYNTHASP"/>
</dbReference>
<dbReference type="InterPro" id="IPR004524">
    <property type="entry name" value="Asp-tRNA-ligase_1"/>
</dbReference>
<comment type="caution">
    <text evidence="10">The sequence shown here is derived from an EMBL/GenBank/DDBJ whole genome shotgun (WGS) entry which is preliminary data.</text>
</comment>
<dbReference type="GO" id="GO:0004815">
    <property type="term" value="F:aspartate-tRNA ligase activity"/>
    <property type="evidence" value="ECO:0007669"/>
    <property type="project" value="UniProtKB-UniRule"/>
</dbReference>
<dbReference type="InterPro" id="IPR002312">
    <property type="entry name" value="Asp/Asn-tRNA-synth_IIb"/>
</dbReference>
<dbReference type="PROSITE" id="PS50862">
    <property type="entry name" value="AA_TRNA_LIGASE_II"/>
    <property type="match status" value="1"/>
</dbReference>
<dbReference type="RefSeq" id="WP_153836084.1">
    <property type="nucleotide sequence ID" value="NZ_JBHUMW010000048.1"/>
</dbReference>
<dbReference type="EC" id="6.1.1.12" evidence="8"/>
<accession>A0A6N7R1H3</accession>
<dbReference type="InterPro" id="IPR004364">
    <property type="entry name" value="Aa-tRNA-synt_II"/>
</dbReference>
<feature type="binding site" evidence="8">
    <location>
        <begin position="219"/>
        <end position="221"/>
    </location>
    <ligand>
        <name>ATP</name>
        <dbReference type="ChEBI" id="CHEBI:30616"/>
    </ligand>
</feature>
<dbReference type="Pfam" id="PF02938">
    <property type="entry name" value="GAD"/>
    <property type="match status" value="1"/>
</dbReference>
<dbReference type="GO" id="GO:0006422">
    <property type="term" value="P:aspartyl-tRNA aminoacylation"/>
    <property type="evidence" value="ECO:0007669"/>
    <property type="project" value="UniProtKB-UniRule"/>
</dbReference>
<feature type="region of interest" description="Aspartate" evidence="8">
    <location>
        <begin position="197"/>
        <end position="200"/>
    </location>
</feature>
<dbReference type="CDD" id="cd04317">
    <property type="entry name" value="EcAspRS_like_N"/>
    <property type="match status" value="1"/>
</dbReference>
<evidence type="ECO:0000256" key="8">
    <source>
        <dbReference type="HAMAP-Rule" id="MF_00044"/>
    </source>
</evidence>
<evidence type="ECO:0000313" key="11">
    <source>
        <dbReference type="Proteomes" id="UP000435187"/>
    </source>
</evidence>
<dbReference type="CDD" id="cd00777">
    <property type="entry name" value="AspRS_core"/>
    <property type="match status" value="1"/>
</dbReference>
<dbReference type="InterPro" id="IPR006195">
    <property type="entry name" value="aa-tRNA-synth_II"/>
</dbReference>
<comment type="caution">
    <text evidence="8">Lacks conserved residue(s) required for the propagation of feature annotation.</text>
</comment>
<evidence type="ECO:0000256" key="4">
    <source>
        <dbReference type="ARBA" id="ARBA00022741"/>
    </source>
</evidence>
<dbReference type="NCBIfam" id="NF001750">
    <property type="entry name" value="PRK00476.1"/>
    <property type="match status" value="1"/>
</dbReference>
<feature type="binding site" evidence="8">
    <location>
        <position position="481"/>
    </location>
    <ligand>
        <name>ATP</name>
        <dbReference type="ChEBI" id="CHEBI:30616"/>
    </ligand>
</feature>
<dbReference type="InterPro" id="IPR047090">
    <property type="entry name" value="AspRS_core"/>
</dbReference>
<dbReference type="InterPro" id="IPR004115">
    <property type="entry name" value="GAD-like_sf"/>
</dbReference>
<feature type="binding site" evidence="8">
    <location>
        <position position="488"/>
    </location>
    <ligand>
        <name>L-aspartate</name>
        <dbReference type="ChEBI" id="CHEBI:29991"/>
    </ligand>
</feature>
<dbReference type="SUPFAM" id="SSF55261">
    <property type="entry name" value="GAD domain-like"/>
    <property type="match status" value="1"/>
</dbReference>
<dbReference type="HAMAP" id="MF_00044">
    <property type="entry name" value="Asp_tRNA_synth_type1"/>
    <property type="match status" value="1"/>
</dbReference>
<keyword evidence="6 8" id="KW-0648">Protein biosynthesis</keyword>
<evidence type="ECO:0000256" key="5">
    <source>
        <dbReference type="ARBA" id="ARBA00022840"/>
    </source>
</evidence>
<evidence type="ECO:0000313" key="10">
    <source>
        <dbReference type="EMBL" id="MRI67512.1"/>
    </source>
</evidence>
<dbReference type="Proteomes" id="UP000435187">
    <property type="component" value="Unassembled WGS sequence"/>
</dbReference>
<organism evidence="10 11">
    <name type="scientific">Gracilibacillus thailandensis</name>
    <dbReference type="NCBI Taxonomy" id="563735"/>
    <lineage>
        <taxon>Bacteria</taxon>
        <taxon>Bacillati</taxon>
        <taxon>Bacillota</taxon>
        <taxon>Bacilli</taxon>
        <taxon>Bacillales</taxon>
        <taxon>Bacillaceae</taxon>
        <taxon>Gracilibacillus</taxon>
    </lineage>
</organism>
<dbReference type="GO" id="GO:0003676">
    <property type="term" value="F:nucleic acid binding"/>
    <property type="evidence" value="ECO:0007669"/>
    <property type="project" value="InterPro"/>
</dbReference>
<keyword evidence="7 8" id="KW-0030">Aminoacyl-tRNA synthetase</keyword>
<keyword evidence="5 8" id="KW-0067">ATP-binding</keyword>
<dbReference type="Gene3D" id="2.40.50.140">
    <property type="entry name" value="Nucleic acid-binding proteins"/>
    <property type="match status" value="1"/>
</dbReference>
<dbReference type="Gene3D" id="3.30.1360.30">
    <property type="entry name" value="GAD-like domain"/>
    <property type="match status" value="1"/>
</dbReference>
<proteinExistence type="inferred from homology"/>
<evidence type="ECO:0000256" key="3">
    <source>
        <dbReference type="ARBA" id="ARBA00022598"/>
    </source>
</evidence>
<dbReference type="EMBL" id="WJEE01000033">
    <property type="protein sequence ID" value="MRI67512.1"/>
    <property type="molecule type" value="Genomic_DNA"/>
</dbReference>
<comment type="function">
    <text evidence="8">Catalyzes the attachment of L-aspartate to tRNA(Asp) in a two-step reaction: L-aspartate is first activated by ATP to form Asp-AMP and then transferred to the acceptor end of tRNA(Asp).</text>
</comment>
<dbReference type="InterPro" id="IPR047089">
    <property type="entry name" value="Asp-tRNA-ligase_1_N"/>
</dbReference>
<evidence type="ECO:0000256" key="1">
    <source>
        <dbReference type="ARBA" id="ARBA00006303"/>
    </source>
</evidence>
<evidence type="ECO:0000256" key="2">
    <source>
        <dbReference type="ARBA" id="ARBA00022490"/>
    </source>
</evidence>
<dbReference type="SUPFAM" id="SSF50249">
    <property type="entry name" value="Nucleic acid-binding proteins"/>
    <property type="match status" value="1"/>
</dbReference>
<dbReference type="Gene3D" id="3.30.930.10">
    <property type="entry name" value="Bira Bifunctional Protein, Domain 2"/>
    <property type="match status" value="1"/>
</dbReference>
<keyword evidence="4 8" id="KW-0547">Nucleotide-binding</keyword>
<evidence type="ECO:0000259" key="9">
    <source>
        <dbReference type="PROSITE" id="PS50862"/>
    </source>
</evidence>
<keyword evidence="2 8" id="KW-0963">Cytoplasm</keyword>
<keyword evidence="11" id="KW-1185">Reference proteome</keyword>
<gene>
    <name evidence="8 10" type="primary">aspS</name>
    <name evidence="10" type="ORF">GH885_14405</name>
</gene>